<dbReference type="InterPro" id="IPR005828">
    <property type="entry name" value="MFS_sugar_transport-like"/>
</dbReference>
<sequence length="445" mass="46620">MTSTAHAPGRSGRRHTLLSSVVGAVVEWYEYTIYATSAALVFAPLFFPSDNPAASQIAAFASFGVGFVARPIGAWVAGHYGDRIGRKATLLATFTVMTAATAAIGLLPDYGAIGLMAPVLLCLLRLLQGFAVGGEWGGAAIVAAESARSDRRGFAASWPQIGVSSGLLLGTLAVAGSQLISGDEFMTWGWRLPFLLSIPLAAVGLYIRLRATESQAFLRARDAGSTAPERAPIVEVVRSHRRALATAVAVGFGHSGTYYLFTVFLIAYVAGTLGVPAGTGLLAVIVGSSLNILLMPVAGLASDRFGRRWVLGAGAALLIVSIWPILLLVGTGRTWAIVLGIAFYLGAVHTLLYGPLPALFTELFPTRVRYTGISVSYQFNAVLLSGFGPALFSVLVAWSGSVWPLALFGMLMGVMTIVGVASTRETRGTDLDDVGARPRQAVTAS</sequence>
<dbReference type="PANTHER" id="PTHR43045">
    <property type="entry name" value="SHIKIMATE TRANSPORTER"/>
    <property type="match status" value="1"/>
</dbReference>
<evidence type="ECO:0000259" key="8">
    <source>
        <dbReference type="PROSITE" id="PS50850"/>
    </source>
</evidence>
<comment type="caution">
    <text evidence="9">The sequence shown here is derived from an EMBL/GenBank/DDBJ whole genome shotgun (WGS) entry which is preliminary data.</text>
</comment>
<dbReference type="Proteomes" id="UP001501414">
    <property type="component" value="Unassembled WGS sequence"/>
</dbReference>
<keyword evidence="4 7" id="KW-0812">Transmembrane</keyword>
<feature type="transmembrane region" description="Helical" evidence="7">
    <location>
        <begin position="154"/>
        <end position="176"/>
    </location>
</feature>
<keyword evidence="2" id="KW-0813">Transport</keyword>
<keyword evidence="10" id="KW-1185">Reference proteome</keyword>
<dbReference type="PROSITE" id="PS00216">
    <property type="entry name" value="SUGAR_TRANSPORT_1"/>
    <property type="match status" value="1"/>
</dbReference>
<feature type="transmembrane region" description="Helical" evidence="7">
    <location>
        <begin position="188"/>
        <end position="209"/>
    </location>
</feature>
<comment type="subcellular location">
    <subcellularLocation>
        <location evidence="1">Cell membrane</location>
        <topology evidence="1">Multi-pass membrane protein</topology>
    </subcellularLocation>
</comment>
<feature type="transmembrane region" description="Helical" evidence="7">
    <location>
        <begin position="335"/>
        <end position="356"/>
    </location>
</feature>
<gene>
    <name evidence="9" type="ORF">GCM10009613_27440</name>
</gene>
<feature type="transmembrane region" description="Helical" evidence="7">
    <location>
        <begin position="281"/>
        <end position="302"/>
    </location>
</feature>
<keyword evidence="6 7" id="KW-0472">Membrane</keyword>
<dbReference type="InterPro" id="IPR005829">
    <property type="entry name" value="Sugar_transporter_CS"/>
</dbReference>
<feature type="transmembrane region" description="Helical" evidence="7">
    <location>
        <begin position="377"/>
        <end position="396"/>
    </location>
</feature>
<organism evidence="9 10">
    <name type="scientific">Pseudonocardia kongjuensis</name>
    <dbReference type="NCBI Taxonomy" id="102227"/>
    <lineage>
        <taxon>Bacteria</taxon>
        <taxon>Bacillati</taxon>
        <taxon>Actinomycetota</taxon>
        <taxon>Actinomycetes</taxon>
        <taxon>Pseudonocardiales</taxon>
        <taxon>Pseudonocardiaceae</taxon>
        <taxon>Pseudonocardia</taxon>
    </lineage>
</organism>
<dbReference type="InterPro" id="IPR020846">
    <property type="entry name" value="MFS_dom"/>
</dbReference>
<evidence type="ECO:0000256" key="6">
    <source>
        <dbReference type="ARBA" id="ARBA00023136"/>
    </source>
</evidence>
<feature type="transmembrane region" description="Helical" evidence="7">
    <location>
        <begin position="309"/>
        <end position="329"/>
    </location>
</feature>
<evidence type="ECO:0000256" key="1">
    <source>
        <dbReference type="ARBA" id="ARBA00004651"/>
    </source>
</evidence>
<keyword evidence="5 7" id="KW-1133">Transmembrane helix</keyword>
<evidence type="ECO:0000256" key="3">
    <source>
        <dbReference type="ARBA" id="ARBA00022475"/>
    </source>
</evidence>
<accession>A0ABN1XUZ7</accession>
<feature type="transmembrane region" description="Helical" evidence="7">
    <location>
        <begin position="53"/>
        <end position="76"/>
    </location>
</feature>
<dbReference type="Gene3D" id="1.20.1250.20">
    <property type="entry name" value="MFS general substrate transporter like domains"/>
    <property type="match status" value="2"/>
</dbReference>
<evidence type="ECO:0000256" key="2">
    <source>
        <dbReference type="ARBA" id="ARBA00022448"/>
    </source>
</evidence>
<dbReference type="RefSeq" id="WP_344022204.1">
    <property type="nucleotide sequence ID" value="NZ_BAAAJK010000009.1"/>
</dbReference>
<dbReference type="Pfam" id="PF00083">
    <property type="entry name" value="Sugar_tr"/>
    <property type="match status" value="2"/>
</dbReference>
<proteinExistence type="predicted"/>
<dbReference type="InterPro" id="IPR036259">
    <property type="entry name" value="MFS_trans_sf"/>
</dbReference>
<evidence type="ECO:0000313" key="9">
    <source>
        <dbReference type="EMBL" id="GAA1389082.1"/>
    </source>
</evidence>
<dbReference type="PANTHER" id="PTHR43045:SF1">
    <property type="entry name" value="SHIKIMATE TRANSPORTER"/>
    <property type="match status" value="1"/>
</dbReference>
<dbReference type="SUPFAM" id="SSF103473">
    <property type="entry name" value="MFS general substrate transporter"/>
    <property type="match status" value="1"/>
</dbReference>
<feature type="transmembrane region" description="Helical" evidence="7">
    <location>
        <begin position="21"/>
        <end position="47"/>
    </location>
</feature>
<keyword evidence="3" id="KW-1003">Cell membrane</keyword>
<evidence type="ECO:0000256" key="7">
    <source>
        <dbReference type="SAM" id="Phobius"/>
    </source>
</evidence>
<protein>
    <submittedName>
        <fullName evidence="9">MFS transporter</fullName>
    </submittedName>
</protein>
<reference evidence="9 10" key="1">
    <citation type="journal article" date="2019" name="Int. J. Syst. Evol. Microbiol.">
        <title>The Global Catalogue of Microorganisms (GCM) 10K type strain sequencing project: providing services to taxonomists for standard genome sequencing and annotation.</title>
        <authorList>
            <consortium name="The Broad Institute Genomics Platform"/>
            <consortium name="The Broad Institute Genome Sequencing Center for Infectious Disease"/>
            <person name="Wu L."/>
            <person name="Ma J."/>
        </authorList>
    </citation>
    <scope>NUCLEOTIDE SEQUENCE [LARGE SCALE GENOMIC DNA]</scope>
    <source>
        <strain evidence="9 10">JCM 11896</strain>
    </source>
</reference>
<dbReference type="CDD" id="cd17369">
    <property type="entry name" value="MFS_ShiA_like"/>
    <property type="match status" value="1"/>
</dbReference>
<name>A0ABN1XUZ7_9PSEU</name>
<feature type="transmembrane region" description="Helical" evidence="7">
    <location>
        <begin position="113"/>
        <end position="133"/>
    </location>
</feature>
<feature type="transmembrane region" description="Helical" evidence="7">
    <location>
        <begin position="243"/>
        <end position="269"/>
    </location>
</feature>
<feature type="transmembrane region" description="Helical" evidence="7">
    <location>
        <begin position="402"/>
        <end position="421"/>
    </location>
</feature>
<evidence type="ECO:0000256" key="4">
    <source>
        <dbReference type="ARBA" id="ARBA00022692"/>
    </source>
</evidence>
<dbReference type="EMBL" id="BAAAJK010000009">
    <property type="protein sequence ID" value="GAA1389082.1"/>
    <property type="molecule type" value="Genomic_DNA"/>
</dbReference>
<feature type="domain" description="Major facilitator superfamily (MFS) profile" evidence="8">
    <location>
        <begin position="16"/>
        <end position="427"/>
    </location>
</feature>
<dbReference type="PROSITE" id="PS50850">
    <property type="entry name" value="MFS"/>
    <property type="match status" value="1"/>
</dbReference>
<evidence type="ECO:0000256" key="5">
    <source>
        <dbReference type="ARBA" id="ARBA00022989"/>
    </source>
</evidence>
<evidence type="ECO:0000313" key="10">
    <source>
        <dbReference type="Proteomes" id="UP001501414"/>
    </source>
</evidence>
<feature type="transmembrane region" description="Helical" evidence="7">
    <location>
        <begin position="88"/>
        <end position="107"/>
    </location>
</feature>